<dbReference type="InterPro" id="IPR022226">
    <property type="entry name" value="DUF3752"/>
</dbReference>
<evidence type="ECO:0000256" key="16">
    <source>
        <dbReference type="ARBA" id="ARBA00023209"/>
    </source>
</evidence>
<keyword evidence="15" id="KW-0472">Membrane</keyword>
<feature type="compositionally biased region" description="Basic and acidic residues" evidence="20">
    <location>
        <begin position="609"/>
        <end position="625"/>
    </location>
</feature>
<protein>
    <recommendedName>
        <fullName evidence="7">Phosphatidate cytidylyltransferase, mitochondrial</fullName>
        <ecNumber evidence="6">2.7.7.41</ecNumber>
    </recommendedName>
    <alternativeName>
        <fullName evidence="18">CDP-diacylglycerol synthase</fullName>
    </alternativeName>
    <alternativeName>
        <fullName evidence="19">Mitochondrial translocator assembly and maintenance protein 41 homolog</fullName>
    </alternativeName>
</protein>
<dbReference type="AlphaFoldDB" id="A0AAD7ZFM7"/>
<feature type="compositionally biased region" description="Basic and acidic residues" evidence="20">
    <location>
        <begin position="582"/>
        <end position="600"/>
    </location>
</feature>
<evidence type="ECO:0000256" key="14">
    <source>
        <dbReference type="ARBA" id="ARBA00023128"/>
    </source>
</evidence>
<keyword evidence="8" id="KW-0444">Lipid biosynthesis</keyword>
<keyword evidence="11" id="KW-0999">Mitochondrion inner membrane</keyword>
<evidence type="ECO:0000313" key="23">
    <source>
        <dbReference type="Proteomes" id="UP001233999"/>
    </source>
</evidence>
<keyword evidence="14" id="KW-0496">Mitochondrion</keyword>
<feature type="domain" description="DUF3752" evidence="21">
    <location>
        <begin position="523"/>
        <end position="652"/>
    </location>
</feature>
<evidence type="ECO:0000256" key="17">
    <source>
        <dbReference type="ARBA" id="ARBA00023264"/>
    </source>
</evidence>
<comment type="subcellular location">
    <subcellularLocation>
        <location evidence="2">Mitochondrion inner membrane</location>
        <topology evidence="2">Peripheral membrane protein</topology>
        <orientation evidence="2">Matrix side</orientation>
    </subcellularLocation>
</comment>
<dbReference type="Proteomes" id="UP001233999">
    <property type="component" value="Unassembled WGS sequence"/>
</dbReference>
<keyword evidence="23" id="KW-1185">Reference proteome</keyword>
<dbReference type="GO" id="GO:0032049">
    <property type="term" value="P:cardiolipin biosynthetic process"/>
    <property type="evidence" value="ECO:0007669"/>
    <property type="project" value="InterPro"/>
</dbReference>
<evidence type="ECO:0000256" key="4">
    <source>
        <dbReference type="ARBA" id="ARBA00005189"/>
    </source>
</evidence>
<proteinExistence type="inferred from homology"/>
<evidence type="ECO:0000256" key="7">
    <source>
        <dbReference type="ARBA" id="ARBA00018337"/>
    </source>
</evidence>
<evidence type="ECO:0000256" key="11">
    <source>
        <dbReference type="ARBA" id="ARBA00022792"/>
    </source>
</evidence>
<organism evidence="22 23">
    <name type="scientific">Diploptera punctata</name>
    <name type="common">Pacific beetle cockroach</name>
    <dbReference type="NCBI Taxonomy" id="6984"/>
    <lineage>
        <taxon>Eukaryota</taxon>
        <taxon>Metazoa</taxon>
        <taxon>Ecdysozoa</taxon>
        <taxon>Arthropoda</taxon>
        <taxon>Hexapoda</taxon>
        <taxon>Insecta</taxon>
        <taxon>Pterygota</taxon>
        <taxon>Neoptera</taxon>
        <taxon>Polyneoptera</taxon>
        <taxon>Dictyoptera</taxon>
        <taxon>Blattodea</taxon>
        <taxon>Blaberoidea</taxon>
        <taxon>Blaberidae</taxon>
        <taxon>Diplopterinae</taxon>
        <taxon>Diploptera</taxon>
    </lineage>
</organism>
<evidence type="ECO:0000256" key="12">
    <source>
        <dbReference type="ARBA" id="ARBA00022842"/>
    </source>
</evidence>
<evidence type="ECO:0000256" key="6">
    <source>
        <dbReference type="ARBA" id="ARBA00012487"/>
    </source>
</evidence>
<dbReference type="PANTHER" id="PTHR13619:SF0">
    <property type="entry name" value="PHOSPHATIDATE CYTIDYLYLTRANSFERASE, MITOCHONDRIAL"/>
    <property type="match status" value="1"/>
</dbReference>
<accession>A0AAD7ZFM7</accession>
<dbReference type="GO" id="GO:0016024">
    <property type="term" value="P:CDP-diacylglycerol biosynthetic process"/>
    <property type="evidence" value="ECO:0007669"/>
    <property type="project" value="TreeGrafter"/>
</dbReference>
<evidence type="ECO:0000256" key="20">
    <source>
        <dbReference type="SAM" id="MobiDB-lite"/>
    </source>
</evidence>
<evidence type="ECO:0000256" key="3">
    <source>
        <dbReference type="ARBA" id="ARBA00005119"/>
    </source>
</evidence>
<evidence type="ECO:0000256" key="5">
    <source>
        <dbReference type="ARBA" id="ARBA00005458"/>
    </source>
</evidence>
<keyword evidence="10" id="KW-0548">Nucleotidyltransferase</keyword>
<evidence type="ECO:0000256" key="10">
    <source>
        <dbReference type="ARBA" id="ARBA00022695"/>
    </source>
</evidence>
<sequence>MATMKALTGIPSLYNRILLSTFPENFSFCFAYGSGVFKQIGSDMTKNMIDMVFTVEDPAAWHKENISRNPQHYSSLHWLGHRAVAHVQEKWGAKIYFNPLVPIKEEGVFIKYGVVSRSALITDLLDWSELYLAGRLHKPVAIIHKPSDSELLAALQLNLHSAVHTALLMLPEHFSETELYMTVSGLSYSGDFRMTFGEDKKKVEKIVLPQIESFRTLYTPVINSLHNFVEVPKGTGLCSQDASPVARIHHLNQLPRTPQRAMVRLWNRDSGKLRQDTEDALRALAHFPDCGIFLEECIRNIMTNFIGPALPPHLQKKLEISDENLSKDTNNENSSQIGPSLPSEKSSKEKKCSQGSKIGLSLPACKLSDSSTSSDANLIGPALPPHLKQKCNPEEHDDVLILHAEVSDEETFNDEMYGPVLPPGLKVSSSKSRDEDKKNVIGPSLPKGIKLIEYDSSDSDSDVVGPMPTSGGSNSTYIEDQLNERALRMKRKLKGEDDESGKQMKRESWMLELPPDRAAEFGLGPRQFRVREKLEVGDRSVWTDTPADRLKKKHSQVETSDVAREMDIKSIHERDKEMERLIEQHSSKKKKDSLLEMHQKELKKKKKKEKEEGKVQERRPFDRNVDLQANRFDEAQKKAIFKKAQLLNDRFSSGQSKFL</sequence>
<evidence type="ECO:0000313" key="22">
    <source>
        <dbReference type="EMBL" id="KAJ9579496.1"/>
    </source>
</evidence>
<evidence type="ECO:0000256" key="1">
    <source>
        <dbReference type="ARBA" id="ARBA00001946"/>
    </source>
</evidence>
<dbReference type="GO" id="GO:0005743">
    <property type="term" value="C:mitochondrial inner membrane"/>
    <property type="evidence" value="ECO:0007669"/>
    <property type="project" value="UniProtKB-SubCell"/>
</dbReference>
<keyword evidence="12" id="KW-0460">Magnesium</keyword>
<comment type="pathway">
    <text evidence="3">Phospholipid metabolism; CDP-diacylglycerol biosynthesis; CDP-diacylglycerol from sn-glycerol 3-phosphate: step 3/3.</text>
</comment>
<keyword evidence="9" id="KW-0808">Transferase</keyword>
<evidence type="ECO:0000256" key="19">
    <source>
        <dbReference type="ARBA" id="ARBA00031502"/>
    </source>
</evidence>
<comment type="cofactor">
    <cofactor evidence="1">
        <name>Mg(2+)</name>
        <dbReference type="ChEBI" id="CHEBI:18420"/>
    </cofactor>
</comment>
<dbReference type="PANTHER" id="PTHR13619">
    <property type="entry name" value="PHOSPHATIDATE CYTIDYLYLTRANSFERASE, MITOCHONDRIAL"/>
    <property type="match status" value="1"/>
</dbReference>
<evidence type="ECO:0000256" key="15">
    <source>
        <dbReference type="ARBA" id="ARBA00023136"/>
    </source>
</evidence>
<dbReference type="InterPro" id="IPR015222">
    <property type="entry name" value="Tam41"/>
</dbReference>
<keyword evidence="13" id="KW-0443">Lipid metabolism</keyword>
<dbReference type="Pfam" id="PF09139">
    <property type="entry name" value="Tam41_Mmp37"/>
    <property type="match status" value="1"/>
</dbReference>
<comment type="caution">
    <text evidence="22">The sequence shown here is derived from an EMBL/GenBank/DDBJ whole genome shotgun (WGS) entry which is preliminary data.</text>
</comment>
<feature type="region of interest" description="Disordered" evidence="20">
    <location>
        <begin position="325"/>
        <end position="353"/>
    </location>
</feature>
<dbReference type="EC" id="2.7.7.41" evidence="6"/>
<name>A0AAD7ZFM7_DIPPU</name>
<feature type="region of interest" description="Disordered" evidence="20">
    <location>
        <begin position="456"/>
        <end position="478"/>
    </location>
</feature>
<gene>
    <name evidence="22" type="ORF">L9F63_004844</name>
</gene>
<evidence type="ECO:0000259" key="21">
    <source>
        <dbReference type="Pfam" id="PF12572"/>
    </source>
</evidence>
<evidence type="ECO:0000256" key="18">
    <source>
        <dbReference type="ARBA" id="ARBA00029893"/>
    </source>
</evidence>
<comment type="similarity">
    <text evidence="5">Belongs to the TAM41 family.</text>
</comment>
<comment type="pathway">
    <text evidence="4">Lipid metabolism.</text>
</comment>
<evidence type="ECO:0000256" key="9">
    <source>
        <dbReference type="ARBA" id="ARBA00022679"/>
    </source>
</evidence>
<keyword evidence="17" id="KW-1208">Phospholipid metabolism</keyword>
<evidence type="ECO:0000256" key="13">
    <source>
        <dbReference type="ARBA" id="ARBA00023098"/>
    </source>
</evidence>
<reference evidence="22" key="1">
    <citation type="journal article" date="2023" name="IScience">
        <title>Live-bearing cockroach genome reveals convergent evolutionary mechanisms linked to viviparity in insects and beyond.</title>
        <authorList>
            <person name="Fouks B."/>
            <person name="Harrison M.C."/>
            <person name="Mikhailova A.A."/>
            <person name="Marchal E."/>
            <person name="English S."/>
            <person name="Carruthers M."/>
            <person name="Jennings E.C."/>
            <person name="Chiamaka E.L."/>
            <person name="Frigard R.A."/>
            <person name="Pippel M."/>
            <person name="Attardo G.M."/>
            <person name="Benoit J.B."/>
            <person name="Bornberg-Bauer E."/>
            <person name="Tobe S.S."/>
        </authorList>
    </citation>
    <scope>NUCLEOTIDE SEQUENCE</scope>
    <source>
        <strain evidence="22">Stay&amp;Tobe</strain>
    </source>
</reference>
<dbReference type="EMBL" id="JASPKZ010008389">
    <property type="protein sequence ID" value="KAJ9579496.1"/>
    <property type="molecule type" value="Genomic_DNA"/>
</dbReference>
<evidence type="ECO:0000256" key="8">
    <source>
        <dbReference type="ARBA" id="ARBA00022516"/>
    </source>
</evidence>
<keyword evidence="16" id="KW-0594">Phospholipid biosynthesis</keyword>
<dbReference type="Pfam" id="PF12572">
    <property type="entry name" value="DUF3752"/>
    <property type="match status" value="1"/>
</dbReference>
<feature type="region of interest" description="Disordered" evidence="20">
    <location>
        <begin position="414"/>
        <end position="444"/>
    </location>
</feature>
<feature type="region of interest" description="Disordered" evidence="20">
    <location>
        <begin position="582"/>
        <end position="625"/>
    </location>
</feature>
<evidence type="ECO:0000256" key="2">
    <source>
        <dbReference type="ARBA" id="ARBA00004443"/>
    </source>
</evidence>
<reference evidence="22" key="2">
    <citation type="submission" date="2023-05" db="EMBL/GenBank/DDBJ databases">
        <authorList>
            <person name="Fouks B."/>
        </authorList>
    </citation>
    <scope>NUCLEOTIDE SEQUENCE</scope>
    <source>
        <strain evidence="22">Stay&amp;Tobe</strain>
        <tissue evidence="22">Testes</tissue>
    </source>
</reference>
<dbReference type="GO" id="GO:0004605">
    <property type="term" value="F:phosphatidate cytidylyltransferase activity"/>
    <property type="evidence" value="ECO:0007669"/>
    <property type="project" value="UniProtKB-EC"/>
</dbReference>